<dbReference type="GO" id="GO:0008893">
    <property type="term" value="F:guanosine-3',5'-bis(diphosphate) 3'-diphosphatase activity"/>
    <property type="evidence" value="ECO:0007669"/>
    <property type="project" value="TreeGrafter"/>
</dbReference>
<organism evidence="2">
    <name type="scientific">freshwater metagenome</name>
    <dbReference type="NCBI Taxonomy" id="449393"/>
    <lineage>
        <taxon>unclassified sequences</taxon>
        <taxon>metagenomes</taxon>
        <taxon>ecological metagenomes</taxon>
    </lineage>
</organism>
<protein>
    <submittedName>
        <fullName evidence="2">Unannotated protein</fullName>
    </submittedName>
</protein>
<dbReference type="PANTHER" id="PTHR46246">
    <property type="entry name" value="GUANOSINE-3',5'-BIS(DIPHOSPHATE) 3'-PYROPHOSPHOHYDROLASE MESH1"/>
    <property type="match status" value="1"/>
</dbReference>
<dbReference type="PANTHER" id="PTHR46246:SF1">
    <property type="entry name" value="GUANOSINE-3',5'-BIS(DIPHOSPHATE) 3'-PYROPHOSPHOHYDROLASE MESH1"/>
    <property type="match status" value="1"/>
</dbReference>
<dbReference type="AlphaFoldDB" id="A0A6J6UJT8"/>
<proteinExistence type="predicted"/>
<gene>
    <name evidence="2" type="ORF">UFOPK2786_01708</name>
</gene>
<accession>A0A6J6UJT8</accession>
<dbReference type="SUPFAM" id="SSF109604">
    <property type="entry name" value="HD-domain/PDEase-like"/>
    <property type="match status" value="1"/>
</dbReference>
<name>A0A6J6UJT8_9ZZZZ</name>
<sequence length="204" mass="22416">MSKTARLDPHVVLTEQYSNAVLYASTLHRAQTRKGNDIAYMAHLLGVSSLVLEARGDEDQAIAALLHDAAEDQGGQPTLDVIGTKFGARVAGIVEACSDSLAEDPAKKESWLVRKTHHISKLAVADDDVIIVAMADKVHNARSIVSDLSIHGPKTWQKFNASREQILWYYTSNLLVAQERRAPRFLVDALERALAEMSAFPNTE</sequence>
<dbReference type="Gene3D" id="1.10.3210.10">
    <property type="entry name" value="Hypothetical protein af1432"/>
    <property type="match status" value="1"/>
</dbReference>
<dbReference type="EMBL" id="CAEZYW010000327">
    <property type="protein sequence ID" value="CAB4758689.1"/>
    <property type="molecule type" value="Genomic_DNA"/>
</dbReference>
<dbReference type="Pfam" id="PF13328">
    <property type="entry name" value="HD_4"/>
    <property type="match status" value="1"/>
</dbReference>
<evidence type="ECO:0000259" key="1">
    <source>
        <dbReference type="SMART" id="SM00471"/>
    </source>
</evidence>
<dbReference type="InterPro" id="IPR003607">
    <property type="entry name" value="HD/PDEase_dom"/>
</dbReference>
<dbReference type="SMART" id="SM00471">
    <property type="entry name" value="HDc"/>
    <property type="match status" value="1"/>
</dbReference>
<dbReference type="InterPro" id="IPR052194">
    <property type="entry name" value="MESH1"/>
</dbReference>
<feature type="domain" description="HD/PDEase" evidence="1">
    <location>
        <begin position="36"/>
        <end position="150"/>
    </location>
</feature>
<evidence type="ECO:0000313" key="2">
    <source>
        <dbReference type="EMBL" id="CAB4758689.1"/>
    </source>
</evidence>
<reference evidence="2" key="1">
    <citation type="submission" date="2020-05" db="EMBL/GenBank/DDBJ databases">
        <authorList>
            <person name="Chiriac C."/>
            <person name="Salcher M."/>
            <person name="Ghai R."/>
            <person name="Kavagutti S V."/>
        </authorList>
    </citation>
    <scope>NUCLEOTIDE SEQUENCE</scope>
</reference>